<sequence length="23" mass="2821">MIYMCSTFFFKCGLFIRKIPKFV</sequence>
<dbReference type="EMBL" id="GGEC01000412">
    <property type="protein sequence ID" value="MBW80895.1"/>
    <property type="molecule type" value="Transcribed_RNA"/>
</dbReference>
<reference evidence="1" key="1">
    <citation type="submission" date="2018-02" db="EMBL/GenBank/DDBJ databases">
        <title>Rhizophora mucronata_Transcriptome.</title>
        <authorList>
            <person name="Meera S.P."/>
            <person name="Sreeshan A."/>
            <person name="Augustine A."/>
        </authorList>
    </citation>
    <scope>NUCLEOTIDE SEQUENCE</scope>
    <source>
        <tissue evidence="1">Leaf</tissue>
    </source>
</reference>
<accession>A0A2P2II43</accession>
<proteinExistence type="predicted"/>
<dbReference type="AlphaFoldDB" id="A0A2P2II43"/>
<protein>
    <submittedName>
        <fullName evidence="1">Uncharacterized protein</fullName>
    </submittedName>
</protein>
<organism evidence="1">
    <name type="scientific">Rhizophora mucronata</name>
    <name type="common">Asiatic mangrove</name>
    <dbReference type="NCBI Taxonomy" id="61149"/>
    <lineage>
        <taxon>Eukaryota</taxon>
        <taxon>Viridiplantae</taxon>
        <taxon>Streptophyta</taxon>
        <taxon>Embryophyta</taxon>
        <taxon>Tracheophyta</taxon>
        <taxon>Spermatophyta</taxon>
        <taxon>Magnoliopsida</taxon>
        <taxon>eudicotyledons</taxon>
        <taxon>Gunneridae</taxon>
        <taxon>Pentapetalae</taxon>
        <taxon>rosids</taxon>
        <taxon>fabids</taxon>
        <taxon>Malpighiales</taxon>
        <taxon>Rhizophoraceae</taxon>
        <taxon>Rhizophora</taxon>
    </lineage>
</organism>
<evidence type="ECO:0000313" key="1">
    <source>
        <dbReference type="EMBL" id="MBW80895.1"/>
    </source>
</evidence>
<name>A0A2P2II43_RHIMU</name>